<reference evidence="1 2" key="1">
    <citation type="submission" date="2021-04" db="EMBL/GenBank/DDBJ databases">
        <title>Molecular and phenotypic characterization and identification of bacterial isolates recovered from the Anatolian ground squirrels (Spermophilus xanthoprymnus) and which have the potential to form a new species in the Campylobacter genus.</title>
        <authorList>
            <person name="Aydin F."/>
            <person name="Abay S."/>
            <person name="Kayman T."/>
            <person name="Karakaya E."/>
            <person name="Mustak H.K."/>
            <person name="Mustak I.B."/>
            <person name="Bilgin N."/>
            <person name="Duzler A."/>
            <person name="Sahin O."/>
            <person name="Guran O."/>
            <person name="Saticioglu I.B."/>
        </authorList>
    </citation>
    <scope>NUCLEOTIDE SEQUENCE [LARGE SCALE GENOMIC DNA]</scope>
    <source>
        <strain evidence="2">faydin-G24</strain>
    </source>
</reference>
<keyword evidence="2" id="KW-1185">Reference proteome</keyword>
<dbReference type="PIRSF" id="PIRSF009554">
    <property type="entry name" value="UCP009554"/>
    <property type="match status" value="1"/>
</dbReference>
<dbReference type="Gene3D" id="2.30.110.10">
    <property type="entry name" value="Electron Transport, Fmn-binding Protein, Chain A"/>
    <property type="match status" value="1"/>
</dbReference>
<gene>
    <name evidence="1" type="ORF">KDD93_02905</name>
</gene>
<dbReference type="InterPro" id="IPR011194">
    <property type="entry name" value="UPF0306"/>
</dbReference>
<accession>A0ABS5HGW2</accession>
<evidence type="ECO:0008006" key="3">
    <source>
        <dbReference type="Google" id="ProtNLM"/>
    </source>
</evidence>
<dbReference type="InterPro" id="IPR012349">
    <property type="entry name" value="Split_barrel_FMN-bd"/>
</dbReference>
<proteinExistence type="predicted"/>
<dbReference type="EMBL" id="JAGSSW010000002">
    <property type="protein sequence ID" value="MBR8463519.1"/>
    <property type="molecule type" value="Genomic_DNA"/>
</dbReference>
<dbReference type="RefSeq" id="WP_212141774.1">
    <property type="nucleotide sequence ID" value="NZ_JAGSSW010000002.1"/>
</dbReference>
<dbReference type="Proteomes" id="UP000682951">
    <property type="component" value="Unassembled WGS sequence"/>
</dbReference>
<dbReference type="SUPFAM" id="SSF50475">
    <property type="entry name" value="FMN-binding split barrel"/>
    <property type="match status" value="1"/>
</dbReference>
<evidence type="ECO:0000313" key="2">
    <source>
        <dbReference type="Proteomes" id="UP000682951"/>
    </source>
</evidence>
<organism evidence="1 2">
    <name type="scientific">Campylobacter anatolicus</name>
    <dbReference type="NCBI Taxonomy" id="2829105"/>
    <lineage>
        <taxon>Bacteria</taxon>
        <taxon>Pseudomonadati</taxon>
        <taxon>Campylobacterota</taxon>
        <taxon>Epsilonproteobacteria</taxon>
        <taxon>Campylobacterales</taxon>
        <taxon>Campylobacteraceae</taxon>
        <taxon>Campylobacter</taxon>
    </lineage>
</organism>
<sequence length="134" mass="15297">MDKNIIKFIKKMHLVSVAVISEDIPYAFSCFYAFDEDRLNLLVASSSTTTHIKALAQNPEVGGTIALDTKIVGKIEGIQLRGTMQKANEQMSKIYFKRYPYALAMKPEIWCISLKWIKFTSNTLGFGKKLIWER</sequence>
<protein>
    <recommendedName>
        <fullName evidence="3">Pyridoxamine 5'-phosphate oxidase putative domain-containing protein</fullName>
    </recommendedName>
</protein>
<comment type="caution">
    <text evidence="1">The sequence shown here is derived from an EMBL/GenBank/DDBJ whole genome shotgun (WGS) entry which is preliminary data.</text>
</comment>
<evidence type="ECO:0000313" key="1">
    <source>
        <dbReference type="EMBL" id="MBR8463519.1"/>
    </source>
</evidence>
<name>A0ABS5HGW2_9BACT</name>